<dbReference type="Pfam" id="PF02545">
    <property type="entry name" value="Maf"/>
    <property type="match status" value="1"/>
</dbReference>
<dbReference type="EMBL" id="JAESVB010000001">
    <property type="protein sequence ID" value="MCB8874347.1"/>
    <property type="molecule type" value="Genomic_DNA"/>
</dbReference>
<comment type="caution">
    <text evidence="5">The sequence shown here is derived from an EMBL/GenBank/DDBJ whole genome shotgun (WGS) entry which is preliminary data.</text>
</comment>
<dbReference type="AlphaFoldDB" id="A0A963YPI1"/>
<protein>
    <recommendedName>
        <fullName evidence="4">Nucleoside triphosphate pyrophosphatase</fullName>
        <ecNumber evidence="4">3.6.1.9</ecNumber>
    </recommendedName>
    <alternativeName>
        <fullName evidence="4">Nucleotide pyrophosphatase</fullName>
        <shortName evidence="4">Nucleotide PPase</shortName>
    </alternativeName>
</protein>
<reference evidence="5" key="1">
    <citation type="journal article" date="2021" name="Microorganisms">
        <title>Acidisoma silvae sp. nov. and Acidisomacellulosilytica sp. nov., Two Acidophilic Bacteria Isolated from Decaying Wood, Hydrolyzing Cellulose and Producing Poly-3-hydroxybutyrate.</title>
        <authorList>
            <person name="Mieszkin S."/>
            <person name="Pouder E."/>
            <person name="Uroz S."/>
            <person name="Simon-Colin C."/>
            <person name="Alain K."/>
        </authorList>
    </citation>
    <scope>NUCLEOTIDE SEQUENCE</scope>
    <source>
        <strain evidence="5">HW T2.11</strain>
    </source>
</reference>
<comment type="function">
    <text evidence="4">Nucleoside triphosphate pyrophosphatase. May have a dual role in cell division arrest and in preventing the incorporation of modified nucleotides into cellular nucleic acids.</text>
</comment>
<proteinExistence type="inferred from homology"/>
<dbReference type="PANTHER" id="PTHR43213:SF5">
    <property type="entry name" value="BIFUNCTIONAL DTTP_UTP PYROPHOSPHATASE_METHYLTRANSFERASE PROTEIN-RELATED"/>
    <property type="match status" value="1"/>
</dbReference>
<keyword evidence="3 4" id="KW-0546">Nucleotide metabolism</keyword>
<dbReference type="InterPro" id="IPR003697">
    <property type="entry name" value="Maf-like"/>
</dbReference>
<name>A0A963YPI1_9PROT</name>
<dbReference type="SUPFAM" id="SSF52972">
    <property type="entry name" value="ITPase-like"/>
    <property type="match status" value="1"/>
</dbReference>
<dbReference type="InterPro" id="IPR029001">
    <property type="entry name" value="ITPase-like_fam"/>
</dbReference>
<evidence type="ECO:0000256" key="2">
    <source>
        <dbReference type="ARBA" id="ARBA00022801"/>
    </source>
</evidence>
<dbReference type="PIRSF" id="PIRSF006305">
    <property type="entry name" value="Maf"/>
    <property type="match status" value="1"/>
</dbReference>
<dbReference type="Proteomes" id="UP000708298">
    <property type="component" value="Unassembled WGS sequence"/>
</dbReference>
<organism evidence="5 6">
    <name type="scientific">Acidisoma silvae</name>
    <dbReference type="NCBI Taxonomy" id="2802396"/>
    <lineage>
        <taxon>Bacteria</taxon>
        <taxon>Pseudomonadati</taxon>
        <taxon>Pseudomonadota</taxon>
        <taxon>Alphaproteobacteria</taxon>
        <taxon>Acetobacterales</taxon>
        <taxon>Acidocellaceae</taxon>
        <taxon>Acidisoma</taxon>
    </lineage>
</organism>
<keyword evidence="4" id="KW-0963">Cytoplasm</keyword>
<dbReference type="PANTHER" id="PTHR43213">
    <property type="entry name" value="BIFUNCTIONAL DTTP/UTP PYROPHOSPHATASE/METHYLTRANSFERASE PROTEIN-RELATED"/>
    <property type="match status" value="1"/>
</dbReference>
<feature type="active site" description="Proton acceptor" evidence="4">
    <location>
        <position position="76"/>
    </location>
</feature>
<comment type="similarity">
    <text evidence="4">Belongs to the Maf family.</text>
</comment>
<reference evidence="5" key="2">
    <citation type="submission" date="2021-01" db="EMBL/GenBank/DDBJ databases">
        <authorList>
            <person name="Mieszkin S."/>
            <person name="Pouder E."/>
            <person name="Alain K."/>
        </authorList>
    </citation>
    <scope>NUCLEOTIDE SEQUENCE</scope>
    <source>
        <strain evidence="5">HW T2.11</strain>
    </source>
</reference>
<gene>
    <name evidence="5" type="ORF">ASILVAE211_04060</name>
</gene>
<keyword evidence="6" id="KW-1185">Reference proteome</keyword>
<evidence type="ECO:0000313" key="5">
    <source>
        <dbReference type="EMBL" id="MCB8874347.1"/>
    </source>
</evidence>
<dbReference type="GO" id="GO:0005737">
    <property type="term" value="C:cytoplasm"/>
    <property type="evidence" value="ECO:0007669"/>
    <property type="project" value="UniProtKB-SubCell"/>
</dbReference>
<dbReference type="EC" id="3.6.1.9" evidence="4"/>
<comment type="catalytic activity">
    <reaction evidence="4">
        <text>a ribonucleoside 5'-triphosphate + H2O = a ribonucleoside 5'-phosphate + diphosphate + H(+)</text>
        <dbReference type="Rhea" id="RHEA:23996"/>
        <dbReference type="ChEBI" id="CHEBI:15377"/>
        <dbReference type="ChEBI" id="CHEBI:15378"/>
        <dbReference type="ChEBI" id="CHEBI:33019"/>
        <dbReference type="ChEBI" id="CHEBI:58043"/>
        <dbReference type="ChEBI" id="CHEBI:61557"/>
        <dbReference type="EC" id="3.6.1.9"/>
    </reaction>
</comment>
<comment type="subcellular location">
    <subcellularLocation>
        <location evidence="4">Cytoplasm</location>
    </subcellularLocation>
</comment>
<evidence type="ECO:0000313" key="6">
    <source>
        <dbReference type="Proteomes" id="UP000708298"/>
    </source>
</evidence>
<dbReference type="Gene3D" id="3.90.950.10">
    <property type="match status" value="1"/>
</dbReference>
<comment type="cofactor">
    <cofactor evidence="1 4">
        <name>a divalent metal cation</name>
        <dbReference type="ChEBI" id="CHEBI:60240"/>
    </cofactor>
</comment>
<dbReference type="GO" id="GO:0047429">
    <property type="term" value="F:nucleoside triphosphate diphosphatase activity"/>
    <property type="evidence" value="ECO:0007669"/>
    <property type="project" value="UniProtKB-EC"/>
</dbReference>
<dbReference type="HAMAP" id="MF_00528">
    <property type="entry name" value="Maf"/>
    <property type="match status" value="1"/>
</dbReference>
<evidence type="ECO:0000256" key="1">
    <source>
        <dbReference type="ARBA" id="ARBA00001968"/>
    </source>
</evidence>
<evidence type="ECO:0000256" key="3">
    <source>
        <dbReference type="ARBA" id="ARBA00023080"/>
    </source>
</evidence>
<sequence>MGHPPILASKSATRRQMLDSAGVAFDAHSADVDEAAIKEICRAGGLDAPATALKLAEAKAAAIGARFPGRVVIGADQMLDCGGVWFDKPADMAAAADQLRHLRGRMHELPTAVVCWRDGVVLWRHVETPRLTLHAFTEAELASVLAAEGDRLLDSVGAYRVEGPAIRLFQAIEGDWFSILGLPLLPLLGFLRRQ</sequence>
<comment type="caution">
    <text evidence="4">Lacks conserved residue(s) required for the propagation of feature annotation.</text>
</comment>
<accession>A0A963YPI1</accession>
<dbReference type="GO" id="GO:0009117">
    <property type="term" value="P:nucleotide metabolic process"/>
    <property type="evidence" value="ECO:0007669"/>
    <property type="project" value="UniProtKB-KW"/>
</dbReference>
<keyword evidence="2 4" id="KW-0378">Hydrolase</keyword>
<comment type="catalytic activity">
    <reaction evidence="4">
        <text>a 2'-deoxyribonucleoside 5'-triphosphate + H2O = a 2'-deoxyribonucleoside 5'-phosphate + diphosphate + H(+)</text>
        <dbReference type="Rhea" id="RHEA:44644"/>
        <dbReference type="ChEBI" id="CHEBI:15377"/>
        <dbReference type="ChEBI" id="CHEBI:15378"/>
        <dbReference type="ChEBI" id="CHEBI:33019"/>
        <dbReference type="ChEBI" id="CHEBI:61560"/>
        <dbReference type="ChEBI" id="CHEBI:65317"/>
        <dbReference type="EC" id="3.6.1.9"/>
    </reaction>
</comment>
<dbReference type="RefSeq" id="WP_227319986.1">
    <property type="nucleotide sequence ID" value="NZ_JAESVB010000001.1"/>
</dbReference>
<evidence type="ECO:0000256" key="4">
    <source>
        <dbReference type="HAMAP-Rule" id="MF_00528"/>
    </source>
</evidence>